<comment type="caution">
    <text evidence="3">The sequence shown here is derived from an EMBL/GenBank/DDBJ whole genome shotgun (WGS) entry which is preliminary data.</text>
</comment>
<dbReference type="InterPro" id="IPR015797">
    <property type="entry name" value="NUDIX_hydrolase-like_dom_sf"/>
</dbReference>
<feature type="region of interest" description="Disordered" evidence="1">
    <location>
        <begin position="208"/>
        <end position="248"/>
    </location>
</feature>
<feature type="compositionally biased region" description="Basic residues" evidence="1">
    <location>
        <begin position="237"/>
        <end position="248"/>
    </location>
</feature>
<gene>
    <name evidence="3" type="ORF">HNR19_003141</name>
</gene>
<dbReference type="InterPro" id="IPR036390">
    <property type="entry name" value="WH_DNA-bd_sf"/>
</dbReference>
<protein>
    <submittedName>
        <fullName evidence="3">ADP-ribose pyrophosphatase YjhB (NUDIX family)</fullName>
    </submittedName>
</protein>
<sequence>MAASTDGGDLTRHPRPNVAIDVAVLTALPNRPADDEPGDLLVLVIEGVTEPGWVLPGRFLRKDQSVESCVEQSLDRKAGLRDIGKKPRLLRVFDDPKRDKRGWTLSIGHSVGLPHDVAASGNGRLARVDGNGKVPRSIRLLFDHDRIVEEAVADMRRRYEILPDPDGLLTGPFTMTDLRLVHEAVLGERLQRDSFKRRMVNSLRPVLKRDGSAVTRSDGGRPTPLFTHGDPEDSPQTRRRLRLPRLAT</sequence>
<dbReference type="Pfam" id="PF21906">
    <property type="entry name" value="WHD_NrtR"/>
    <property type="match status" value="1"/>
</dbReference>
<dbReference type="RefSeq" id="WP_179668811.1">
    <property type="nucleotide sequence ID" value="NZ_JACCFP010000001.1"/>
</dbReference>
<dbReference type="SUPFAM" id="SSF55811">
    <property type="entry name" value="Nudix"/>
    <property type="match status" value="1"/>
</dbReference>
<evidence type="ECO:0000256" key="1">
    <source>
        <dbReference type="SAM" id="MobiDB-lite"/>
    </source>
</evidence>
<evidence type="ECO:0000313" key="3">
    <source>
        <dbReference type="EMBL" id="NYJ02443.1"/>
    </source>
</evidence>
<dbReference type="Gene3D" id="3.90.79.10">
    <property type="entry name" value="Nucleoside Triphosphate Pyrophosphohydrolase"/>
    <property type="match status" value="1"/>
</dbReference>
<dbReference type="Gene3D" id="1.10.10.10">
    <property type="entry name" value="Winged helix-like DNA-binding domain superfamily/Winged helix DNA-binding domain"/>
    <property type="match status" value="1"/>
</dbReference>
<name>A0A853C894_9ACTN</name>
<feature type="domain" description="NrtR DNA-binding winged helix" evidence="2">
    <location>
        <begin position="168"/>
        <end position="201"/>
    </location>
</feature>
<dbReference type="InterPro" id="IPR054105">
    <property type="entry name" value="WHD_NrtR"/>
</dbReference>
<dbReference type="EMBL" id="JACCFP010000001">
    <property type="protein sequence ID" value="NYJ02443.1"/>
    <property type="molecule type" value="Genomic_DNA"/>
</dbReference>
<accession>A0A853C894</accession>
<proteinExistence type="predicted"/>
<evidence type="ECO:0000259" key="2">
    <source>
        <dbReference type="Pfam" id="PF21906"/>
    </source>
</evidence>
<evidence type="ECO:0000313" key="4">
    <source>
        <dbReference type="Proteomes" id="UP000530424"/>
    </source>
</evidence>
<reference evidence="3 4" key="1">
    <citation type="submission" date="2020-07" db="EMBL/GenBank/DDBJ databases">
        <title>Sequencing the genomes of 1000 actinobacteria strains.</title>
        <authorList>
            <person name="Klenk H.-P."/>
        </authorList>
    </citation>
    <scope>NUCLEOTIDE SEQUENCE [LARGE SCALE GENOMIC DNA]</scope>
    <source>
        <strain evidence="3 4">DSM 103833</strain>
    </source>
</reference>
<dbReference type="Proteomes" id="UP000530424">
    <property type="component" value="Unassembled WGS sequence"/>
</dbReference>
<dbReference type="SUPFAM" id="SSF46785">
    <property type="entry name" value="Winged helix' DNA-binding domain"/>
    <property type="match status" value="1"/>
</dbReference>
<organism evidence="3 4">
    <name type="scientific">Nocardioides thalensis</name>
    <dbReference type="NCBI Taxonomy" id="1914755"/>
    <lineage>
        <taxon>Bacteria</taxon>
        <taxon>Bacillati</taxon>
        <taxon>Actinomycetota</taxon>
        <taxon>Actinomycetes</taxon>
        <taxon>Propionibacteriales</taxon>
        <taxon>Nocardioidaceae</taxon>
        <taxon>Nocardioides</taxon>
    </lineage>
</organism>
<keyword evidence="4" id="KW-1185">Reference proteome</keyword>
<dbReference type="AlphaFoldDB" id="A0A853C894"/>
<dbReference type="InterPro" id="IPR036388">
    <property type="entry name" value="WH-like_DNA-bd_sf"/>
</dbReference>